<keyword evidence="1" id="KW-1133">Transmembrane helix</keyword>
<organism evidence="2">
    <name type="scientific">marine metagenome</name>
    <dbReference type="NCBI Taxonomy" id="408172"/>
    <lineage>
        <taxon>unclassified sequences</taxon>
        <taxon>metagenomes</taxon>
        <taxon>ecological metagenomes</taxon>
    </lineage>
</organism>
<reference evidence="2" key="1">
    <citation type="submission" date="2018-05" db="EMBL/GenBank/DDBJ databases">
        <authorList>
            <person name="Lanie J.A."/>
            <person name="Ng W.-L."/>
            <person name="Kazmierczak K.M."/>
            <person name="Andrzejewski T.M."/>
            <person name="Davidsen T.M."/>
            <person name="Wayne K.J."/>
            <person name="Tettelin H."/>
            <person name="Glass J.I."/>
            <person name="Rusch D."/>
            <person name="Podicherti R."/>
            <person name="Tsui H.-C.T."/>
            <person name="Winkler M.E."/>
        </authorList>
    </citation>
    <scope>NUCLEOTIDE SEQUENCE</scope>
</reference>
<sequence length="51" mass="5633">MLRCGWELGSTSIFMQSAMFVISGGLIAFTPNRDSSLGKVALYQLSYSRLK</sequence>
<gene>
    <name evidence="2" type="ORF">METZ01_LOCUS130688</name>
</gene>
<keyword evidence="1" id="KW-0472">Membrane</keyword>
<evidence type="ECO:0000313" key="2">
    <source>
        <dbReference type="EMBL" id="SVA77834.1"/>
    </source>
</evidence>
<proteinExistence type="predicted"/>
<evidence type="ECO:0000256" key="1">
    <source>
        <dbReference type="SAM" id="Phobius"/>
    </source>
</evidence>
<dbReference type="EMBL" id="UINC01018514">
    <property type="protein sequence ID" value="SVA77834.1"/>
    <property type="molecule type" value="Genomic_DNA"/>
</dbReference>
<accession>A0A381YLE9</accession>
<protein>
    <submittedName>
        <fullName evidence="2">Uncharacterized protein</fullName>
    </submittedName>
</protein>
<feature type="transmembrane region" description="Helical" evidence="1">
    <location>
        <begin position="12"/>
        <end position="29"/>
    </location>
</feature>
<dbReference type="AlphaFoldDB" id="A0A381YLE9"/>
<name>A0A381YLE9_9ZZZZ</name>
<keyword evidence="1" id="KW-0812">Transmembrane</keyword>